<dbReference type="Proteomes" id="UP000275076">
    <property type="component" value="Unassembled WGS sequence"/>
</dbReference>
<dbReference type="RefSeq" id="WP_125563321.1">
    <property type="nucleotide sequence ID" value="NZ_RBVX01000105.1"/>
</dbReference>
<keyword evidence="3" id="KW-1185">Reference proteome</keyword>
<organism evidence="2 3">
    <name type="scientific">Salibacterium salarium</name>
    <dbReference type="NCBI Taxonomy" id="284579"/>
    <lineage>
        <taxon>Bacteria</taxon>
        <taxon>Bacillati</taxon>
        <taxon>Bacillota</taxon>
        <taxon>Bacilli</taxon>
        <taxon>Bacillales</taxon>
        <taxon>Bacillaceae</taxon>
    </lineage>
</organism>
<gene>
    <name evidence="2" type="ORF">D7Z54_33500</name>
</gene>
<dbReference type="OrthoDB" id="2654376at2"/>
<feature type="transmembrane region" description="Helical" evidence="1">
    <location>
        <begin position="7"/>
        <end position="26"/>
    </location>
</feature>
<keyword evidence="1" id="KW-0472">Membrane</keyword>
<feature type="transmembrane region" description="Helical" evidence="1">
    <location>
        <begin position="71"/>
        <end position="93"/>
    </location>
</feature>
<comment type="caution">
    <text evidence="2">The sequence shown here is derived from an EMBL/GenBank/DDBJ whole genome shotgun (WGS) entry which is preliminary data.</text>
</comment>
<reference evidence="2 3" key="1">
    <citation type="submission" date="2018-10" db="EMBL/GenBank/DDBJ databases">
        <title>Draft genome sequence of Bacillus salarius IM0101, isolated from a hypersaline soil in Inner Mongolia, China.</title>
        <authorList>
            <person name="Yamprayoonswat W."/>
            <person name="Boonvisut S."/>
            <person name="Jumpathong W."/>
            <person name="Sittihan S."/>
            <person name="Ruangsuj P."/>
            <person name="Wanthongcharoen S."/>
            <person name="Thongpramul N."/>
            <person name="Pimmason S."/>
            <person name="Yu B."/>
            <person name="Yasawong M."/>
        </authorList>
    </citation>
    <scope>NUCLEOTIDE SEQUENCE [LARGE SCALE GENOMIC DNA]</scope>
    <source>
        <strain evidence="2 3">IM0101</strain>
    </source>
</reference>
<evidence type="ECO:0000313" key="3">
    <source>
        <dbReference type="Proteomes" id="UP000275076"/>
    </source>
</evidence>
<proteinExistence type="predicted"/>
<evidence type="ECO:0000313" key="2">
    <source>
        <dbReference type="EMBL" id="RSL29014.1"/>
    </source>
</evidence>
<dbReference type="EMBL" id="RBVX01000105">
    <property type="protein sequence ID" value="RSL29014.1"/>
    <property type="molecule type" value="Genomic_DNA"/>
</dbReference>
<keyword evidence="1" id="KW-1133">Transmembrane helix</keyword>
<keyword evidence="1" id="KW-0812">Transmembrane</keyword>
<accession>A0A3R9R7Q8</accession>
<dbReference type="AlphaFoldDB" id="A0A3R9R7Q8"/>
<name>A0A3R9R7Q8_9BACI</name>
<sequence>MKKIMSFIIPVLIGVILCYLLVENYLKLEIIKETAKNPTIVLTKITIYTVILGILLESHKFILLIKGHIRISWMVVPSVVLLFVLCIPTNQWVIWFNGLGDFPINLFTIPQPRTFLSILVGVLLVRSLCDSRS</sequence>
<evidence type="ECO:0000256" key="1">
    <source>
        <dbReference type="SAM" id="Phobius"/>
    </source>
</evidence>
<feature type="transmembrane region" description="Helical" evidence="1">
    <location>
        <begin position="38"/>
        <end position="59"/>
    </location>
</feature>
<protein>
    <submittedName>
        <fullName evidence="2">Uncharacterized protein</fullName>
    </submittedName>
</protein>
<feature type="transmembrane region" description="Helical" evidence="1">
    <location>
        <begin position="113"/>
        <end position="129"/>
    </location>
</feature>